<feature type="transmembrane region" description="Helical" evidence="7">
    <location>
        <begin position="163"/>
        <end position="184"/>
    </location>
</feature>
<keyword evidence="4 7" id="KW-0812">Transmembrane</keyword>
<comment type="similarity">
    <text evidence="3 7">Belongs to the complex I subunit 4 family.</text>
</comment>
<dbReference type="InterPro" id="IPR001750">
    <property type="entry name" value="ND/Mrp_TM"/>
</dbReference>
<keyword evidence="6 7" id="KW-0472">Membrane</keyword>
<feature type="transmembrane region" description="Helical" evidence="7">
    <location>
        <begin position="324"/>
        <end position="346"/>
    </location>
</feature>
<feature type="domain" description="NADH:quinone oxidoreductase/Mrp antiporter transmembrane" evidence="8">
    <location>
        <begin position="127"/>
        <end position="414"/>
    </location>
</feature>
<dbReference type="GO" id="GO:0003954">
    <property type="term" value="F:NADH dehydrogenase activity"/>
    <property type="evidence" value="ECO:0007669"/>
    <property type="project" value="TreeGrafter"/>
</dbReference>
<dbReference type="PANTHER" id="PTHR43507">
    <property type="entry name" value="NADH-UBIQUINONE OXIDOREDUCTASE CHAIN 4"/>
    <property type="match status" value="1"/>
</dbReference>
<evidence type="ECO:0000256" key="5">
    <source>
        <dbReference type="ARBA" id="ARBA00022989"/>
    </source>
</evidence>
<reference evidence="9" key="1">
    <citation type="journal article" date="2015" name="J. Eukaryot. Microbiol.">
        <title>Uncovering Cryptic Diversity in Two Amoebozoan Species Using Complete Mitochondrial Genome Sequences.</title>
        <authorList>
            <person name="Fucikova K."/>
            <person name="Lahr D.J."/>
        </authorList>
    </citation>
    <scope>NUCLEOTIDE SEQUENCE</scope>
    <source>
        <strain evidence="9">BCP-EM3VF21-2</strain>
    </source>
</reference>
<sequence>MLFQLFFKFLFFIPLFNIFYLFFFSFYSRLVTLFSTLLSFFFISILVIFFNYSSFDSQFKLEFFHSTFFNVDYSLSLDGLSLLFVFLTNLLIFLCTLLNWSASYKLREFLICLLFVQFFLLNVFCVGDLILFYVFFEAILMPLFIMIGVWGSRERKVWAAYQFFLYTLFGSVFMLIAIIFVYLHAGFTDFYTLSYVSFSLNRQFILWILFFFGFAIKVPMFPVHIWLPEAHVEAPTAGSVLLAGVLLKLGTYGVLRFLIPLFPVASMYFAPLVFLFSLLGVFYASLSTLTQVDLKKIVAYSSVAHMSFVVLGLFGFNIQAVSGSIFLMLSHGLVSGGLFFLVGFIYERYKTRLLPYYGGLVTLMPIYSFFFLSFSLSNMALPGTSSFIGEFLIMLGLFSFNSVAVFVGSFGMVFSAAYSLWLYNRLLTGSIKSLFIRFYSDLTSREFVIMFVLFFFVIFTGFYPSLFLDIMSPYTYMFYEHILF</sequence>
<evidence type="ECO:0000256" key="6">
    <source>
        <dbReference type="ARBA" id="ARBA00023136"/>
    </source>
</evidence>
<organism evidence="9">
    <name type="scientific">Vermamoeba vermiformis</name>
    <name type="common">Amoeba</name>
    <name type="synonym">Hartmannella vermiformis</name>
    <dbReference type="NCBI Taxonomy" id="5778"/>
    <lineage>
        <taxon>Eukaryota</taxon>
        <taxon>Amoebozoa</taxon>
        <taxon>Tubulinea</taxon>
        <taxon>Echinamoebida</taxon>
        <taxon>Vermamoeba</taxon>
    </lineage>
</organism>
<evidence type="ECO:0000313" key="9">
    <source>
        <dbReference type="EMBL" id="AKT93969.1"/>
    </source>
</evidence>
<keyword evidence="7 9" id="KW-0496">Mitochondrion</keyword>
<evidence type="ECO:0000259" key="8">
    <source>
        <dbReference type="Pfam" id="PF00361"/>
    </source>
</evidence>
<dbReference type="GO" id="GO:0015990">
    <property type="term" value="P:electron transport coupled proton transport"/>
    <property type="evidence" value="ECO:0007669"/>
    <property type="project" value="TreeGrafter"/>
</dbReference>
<feature type="transmembrane region" description="Helical" evidence="7">
    <location>
        <begin position="30"/>
        <end position="53"/>
    </location>
</feature>
<dbReference type="InterPro" id="IPR003918">
    <property type="entry name" value="NADH_UbQ_OxRdtase"/>
</dbReference>
<feature type="transmembrane region" description="Helical" evidence="7">
    <location>
        <begin position="265"/>
        <end position="285"/>
    </location>
</feature>
<dbReference type="GO" id="GO:0048039">
    <property type="term" value="F:ubiquinone binding"/>
    <property type="evidence" value="ECO:0007669"/>
    <property type="project" value="TreeGrafter"/>
</dbReference>
<keyword evidence="7" id="KW-0813">Transport</keyword>
<feature type="transmembrane region" description="Helical" evidence="7">
    <location>
        <begin position="392"/>
        <end position="423"/>
    </location>
</feature>
<evidence type="ECO:0000256" key="7">
    <source>
        <dbReference type="RuleBase" id="RU003297"/>
    </source>
</evidence>
<keyword evidence="7" id="KW-0830">Ubiquinone</keyword>
<protein>
    <recommendedName>
        <fullName evidence="7">NADH-ubiquinone oxidoreductase chain 4</fullName>
        <ecNumber evidence="7">7.1.1.2</ecNumber>
    </recommendedName>
</protein>
<evidence type="ECO:0000256" key="2">
    <source>
        <dbReference type="ARBA" id="ARBA00004141"/>
    </source>
</evidence>
<feature type="transmembrane region" description="Helical" evidence="7">
    <location>
        <begin position="353"/>
        <end position="372"/>
    </location>
</feature>
<comment type="catalytic activity">
    <reaction evidence="7">
        <text>a ubiquinone + NADH + 5 H(+)(in) = a ubiquinol + NAD(+) + 4 H(+)(out)</text>
        <dbReference type="Rhea" id="RHEA:29091"/>
        <dbReference type="Rhea" id="RHEA-COMP:9565"/>
        <dbReference type="Rhea" id="RHEA-COMP:9566"/>
        <dbReference type="ChEBI" id="CHEBI:15378"/>
        <dbReference type="ChEBI" id="CHEBI:16389"/>
        <dbReference type="ChEBI" id="CHEBI:17976"/>
        <dbReference type="ChEBI" id="CHEBI:57540"/>
        <dbReference type="ChEBI" id="CHEBI:57945"/>
        <dbReference type="EC" id="7.1.1.2"/>
    </reaction>
</comment>
<dbReference type="InterPro" id="IPR010227">
    <property type="entry name" value="NADH_Q_OxRdtase_chainM/4"/>
</dbReference>
<evidence type="ECO:0000256" key="4">
    <source>
        <dbReference type="ARBA" id="ARBA00022692"/>
    </source>
</evidence>
<proteinExistence type="inferred from homology"/>
<dbReference type="Pfam" id="PF00361">
    <property type="entry name" value="Proton_antipo_M"/>
    <property type="match status" value="1"/>
</dbReference>
<dbReference type="GO" id="GO:0042773">
    <property type="term" value="P:ATP synthesis coupled electron transport"/>
    <property type="evidence" value="ECO:0007669"/>
    <property type="project" value="InterPro"/>
</dbReference>
<keyword evidence="7" id="KW-0249">Electron transport</keyword>
<dbReference type="GO" id="GO:0008137">
    <property type="term" value="F:NADH dehydrogenase (ubiquinone) activity"/>
    <property type="evidence" value="ECO:0007669"/>
    <property type="project" value="UniProtKB-UniRule"/>
</dbReference>
<keyword evidence="7" id="KW-0520">NAD</keyword>
<feature type="transmembrane region" description="Helical" evidence="7">
    <location>
        <begin position="130"/>
        <end position="151"/>
    </location>
</feature>
<evidence type="ECO:0000256" key="3">
    <source>
        <dbReference type="ARBA" id="ARBA00009025"/>
    </source>
</evidence>
<dbReference type="PANTHER" id="PTHR43507:SF1">
    <property type="entry name" value="NADH-UBIQUINONE OXIDOREDUCTASE CHAIN 4"/>
    <property type="match status" value="1"/>
</dbReference>
<accession>A0A0K1HPH7</accession>
<feature type="transmembrane region" description="Helical" evidence="7">
    <location>
        <begin position="73"/>
        <end position="94"/>
    </location>
</feature>
<dbReference type="AlphaFoldDB" id="A0A0K1HPH7"/>
<dbReference type="EC" id="7.1.1.2" evidence="7"/>
<evidence type="ECO:0000256" key="1">
    <source>
        <dbReference type="ARBA" id="ARBA00003257"/>
    </source>
</evidence>
<dbReference type="EMBL" id="KT185627">
    <property type="protein sequence ID" value="AKT93969.1"/>
    <property type="molecule type" value="Genomic_DNA"/>
</dbReference>
<dbReference type="NCBIfam" id="TIGR01972">
    <property type="entry name" value="NDH_I_M"/>
    <property type="match status" value="1"/>
</dbReference>
<keyword evidence="5 7" id="KW-1133">Transmembrane helix</keyword>
<keyword evidence="7" id="KW-0679">Respiratory chain</keyword>
<geneLocation type="mitochondrion" evidence="9"/>
<feature type="transmembrane region" description="Helical" evidence="7">
    <location>
        <begin position="106"/>
        <end position="124"/>
    </location>
</feature>
<comment type="function">
    <text evidence="7">Core subunit of the mitochondrial membrane respiratory chain NADH dehydrogenase (Complex I) which catalyzes electron transfer from NADH through the respiratory chain, using ubiquinone as an electron acceptor. Essential for the catalytic activity and assembly of complex I.</text>
</comment>
<dbReference type="GO" id="GO:0031966">
    <property type="term" value="C:mitochondrial membrane"/>
    <property type="evidence" value="ECO:0007669"/>
    <property type="project" value="UniProtKB-SubCell"/>
</dbReference>
<name>A0A0K1HPH7_VERVE</name>
<comment type="function">
    <text evidence="1">Core subunit of the mitochondrial membrane respiratory chain NADH dehydrogenase (Complex I) that is believed to belong to the minimal assembly required for catalysis. Complex I functions in the transfer of electrons from NADH to the respiratory chain. The immediate electron acceptor for the enzyme is believed to be ubiquinone.</text>
</comment>
<feature type="transmembrane region" description="Helical" evidence="7">
    <location>
        <begin position="204"/>
        <end position="227"/>
    </location>
</feature>
<comment type="subcellular location">
    <subcellularLocation>
        <location evidence="2">Membrane</location>
        <topology evidence="2">Multi-pass membrane protein</topology>
    </subcellularLocation>
    <subcellularLocation>
        <location evidence="7">Mitochondrion membrane</location>
        <topology evidence="7">Multi-pass membrane protein</topology>
    </subcellularLocation>
</comment>
<feature type="transmembrane region" description="Helical" evidence="7">
    <location>
        <begin position="297"/>
        <end position="318"/>
    </location>
</feature>
<dbReference type="PRINTS" id="PR01437">
    <property type="entry name" value="NUOXDRDTASE4"/>
</dbReference>
<feature type="transmembrane region" description="Helical" evidence="7">
    <location>
        <begin position="447"/>
        <end position="468"/>
    </location>
</feature>
<feature type="transmembrane region" description="Helical" evidence="7">
    <location>
        <begin position="6"/>
        <end position="23"/>
    </location>
</feature>
<feature type="transmembrane region" description="Helical" evidence="7">
    <location>
        <begin position="239"/>
        <end position="259"/>
    </location>
</feature>
<gene>
    <name evidence="9" type="primary">nad4</name>
    <name evidence="9" type="ORF">AB846_61</name>
</gene>